<organism evidence="3 4">
    <name type="scientific">Variovorax paradoxus</name>
    <dbReference type="NCBI Taxonomy" id="34073"/>
    <lineage>
        <taxon>Bacteria</taxon>
        <taxon>Pseudomonadati</taxon>
        <taxon>Pseudomonadota</taxon>
        <taxon>Betaproteobacteria</taxon>
        <taxon>Burkholderiales</taxon>
        <taxon>Comamonadaceae</taxon>
        <taxon>Variovorax</taxon>
    </lineage>
</organism>
<reference evidence="3 4" key="1">
    <citation type="submission" date="2014-12" db="EMBL/GenBank/DDBJ databases">
        <title>16Stimator: statistical estimation of ribosomal gene copy numbers from draft genome assemblies.</title>
        <authorList>
            <person name="Perisin M.A."/>
            <person name="Vetter M."/>
            <person name="Gilbert J.A."/>
            <person name="Bergelson J."/>
        </authorList>
    </citation>
    <scope>NUCLEOTIDE SEQUENCE [LARGE SCALE GENOMIC DNA]</scope>
    <source>
        <strain evidence="3 4">MEDvA23</strain>
    </source>
</reference>
<accession>A0A0D0L839</accession>
<evidence type="ECO:0000259" key="2">
    <source>
        <dbReference type="Pfam" id="PF01425"/>
    </source>
</evidence>
<dbReference type="OrthoDB" id="8576090at2"/>
<dbReference type="SUPFAM" id="SSF75304">
    <property type="entry name" value="Amidase signature (AS) enzymes"/>
    <property type="match status" value="1"/>
</dbReference>
<dbReference type="Proteomes" id="UP000032067">
    <property type="component" value="Unassembled WGS sequence"/>
</dbReference>
<dbReference type="EC" id="3.5.1.4" evidence="3"/>
<dbReference type="InterPro" id="IPR020556">
    <property type="entry name" value="Amidase_CS"/>
</dbReference>
<dbReference type="Gene3D" id="3.90.1300.10">
    <property type="entry name" value="Amidase signature (AS) domain"/>
    <property type="match status" value="1"/>
</dbReference>
<dbReference type="NCBIfam" id="NF005687">
    <property type="entry name" value="PRK07487.1"/>
    <property type="match status" value="1"/>
</dbReference>
<dbReference type="InterPro" id="IPR000120">
    <property type="entry name" value="Amidase"/>
</dbReference>
<dbReference type="GO" id="GO:0004040">
    <property type="term" value="F:amidase activity"/>
    <property type="evidence" value="ECO:0007669"/>
    <property type="project" value="UniProtKB-EC"/>
</dbReference>
<proteinExistence type="inferred from homology"/>
<dbReference type="InterPro" id="IPR036928">
    <property type="entry name" value="AS_sf"/>
</dbReference>
<dbReference type="EMBL" id="JXQQ01000136">
    <property type="protein sequence ID" value="KIQ16171.1"/>
    <property type="molecule type" value="Genomic_DNA"/>
</dbReference>
<protein>
    <submittedName>
        <fullName evidence="3">Amidase</fullName>
        <ecNumber evidence="3">3.5.1.4</ecNumber>
    </submittedName>
</protein>
<dbReference type="RefSeq" id="WP_042582763.1">
    <property type="nucleotide sequence ID" value="NZ_JXQQ01000136.1"/>
</dbReference>
<evidence type="ECO:0000313" key="4">
    <source>
        <dbReference type="Proteomes" id="UP000032067"/>
    </source>
</evidence>
<evidence type="ECO:0000313" key="3">
    <source>
        <dbReference type="EMBL" id="KIQ16171.1"/>
    </source>
</evidence>
<evidence type="ECO:0000256" key="1">
    <source>
        <dbReference type="ARBA" id="ARBA00009199"/>
    </source>
</evidence>
<name>A0A0D0L839_VARPD</name>
<comment type="caution">
    <text evidence="3">The sequence shown here is derived from an EMBL/GenBank/DDBJ whole genome shotgun (WGS) entry which is preliminary data.</text>
</comment>
<sequence length="473" mass="50506">MTEFWKMSATQVAGLVRAREVSAREVAEDTLQRLDAVNPQINAIVESRPDHVRLQAERIDRMLAQGQDPGPLAGVPVTVKINADEAGFVTSNGSRLQRDLLAERNSPAVDNLLRAGALLVGRSNSPTFALRWFTSNLLHGKTINPRDRRLTPGGSSGGGAAGVAAGIGHIALGSDIGGSLRYPAYACGIQGLRPSFGRVPAYNQSSPERGIGPQLMSSTGPMARSVQDLRLALAAMSMPDPRDPWHAPLPLIGKPMPKRAALCLRPDGIEIAAEVEAALRDSASRLESAGWTVVEVADTPSLEELAEIQQQLWLGDGFAKLEDAVRRDGDPGAWAVVEGVRSAVETMPRDVVANALLRRATAARIWNLFFEDYAVLLLPVSTELPFADDLDLQGDCGFQRVWNAQLPMRAFPAIGLPGLAVTTGFVNGTPVGVQLVAARFREDLCLDAGADIEARGQPIAAVSPVPADVLVRR</sequence>
<dbReference type="Pfam" id="PF01425">
    <property type="entry name" value="Amidase"/>
    <property type="match status" value="1"/>
</dbReference>
<dbReference type="InterPro" id="IPR023631">
    <property type="entry name" value="Amidase_dom"/>
</dbReference>
<dbReference type="AlphaFoldDB" id="A0A0D0L839"/>
<feature type="domain" description="Amidase" evidence="2">
    <location>
        <begin position="25"/>
        <end position="446"/>
    </location>
</feature>
<keyword evidence="3" id="KW-0378">Hydrolase</keyword>
<dbReference type="PROSITE" id="PS00571">
    <property type="entry name" value="AMIDASES"/>
    <property type="match status" value="1"/>
</dbReference>
<comment type="similarity">
    <text evidence="1">Belongs to the amidase family.</text>
</comment>
<gene>
    <name evidence="3" type="ORF">RT97_31280</name>
</gene>
<dbReference type="PANTHER" id="PTHR11895">
    <property type="entry name" value="TRANSAMIDASE"/>
    <property type="match status" value="1"/>
</dbReference>
<dbReference type="PANTHER" id="PTHR11895:SF7">
    <property type="entry name" value="GLUTAMYL-TRNA(GLN) AMIDOTRANSFERASE SUBUNIT A, MITOCHONDRIAL"/>
    <property type="match status" value="1"/>
</dbReference>